<organism evidence="5 6">
    <name type="scientific">Ranatra chinensis</name>
    <dbReference type="NCBI Taxonomy" id="642074"/>
    <lineage>
        <taxon>Eukaryota</taxon>
        <taxon>Metazoa</taxon>
        <taxon>Ecdysozoa</taxon>
        <taxon>Arthropoda</taxon>
        <taxon>Hexapoda</taxon>
        <taxon>Insecta</taxon>
        <taxon>Pterygota</taxon>
        <taxon>Neoptera</taxon>
        <taxon>Paraneoptera</taxon>
        <taxon>Hemiptera</taxon>
        <taxon>Heteroptera</taxon>
        <taxon>Panheteroptera</taxon>
        <taxon>Nepomorpha</taxon>
        <taxon>Nepidae</taxon>
        <taxon>Ranatrinae</taxon>
        <taxon>Ranatra</taxon>
    </lineage>
</organism>
<name>A0ABD0XYN9_9HEMI</name>
<dbReference type="InterPro" id="IPR000477">
    <property type="entry name" value="RT_dom"/>
</dbReference>
<keyword evidence="1" id="KW-0511">Multifunctional enzyme</keyword>
<dbReference type="InterPro" id="IPR043502">
    <property type="entry name" value="DNA/RNA_pol_sf"/>
</dbReference>
<dbReference type="EMBL" id="JBFDAA010000018">
    <property type="protein sequence ID" value="KAL1116341.1"/>
    <property type="molecule type" value="Genomic_DNA"/>
</dbReference>
<evidence type="ECO:0000256" key="2">
    <source>
        <dbReference type="SAM" id="MobiDB-lite"/>
    </source>
</evidence>
<dbReference type="PANTHER" id="PTHR37984:SF5">
    <property type="entry name" value="PROTEIN NYNRIN-LIKE"/>
    <property type="match status" value="1"/>
</dbReference>
<feature type="compositionally biased region" description="Basic and acidic residues" evidence="2">
    <location>
        <begin position="324"/>
        <end position="336"/>
    </location>
</feature>
<evidence type="ECO:0008006" key="7">
    <source>
        <dbReference type="Google" id="ProtNLM"/>
    </source>
</evidence>
<protein>
    <recommendedName>
        <fullName evidence="7">Reverse transcriptase domain-containing protein</fullName>
    </recommendedName>
</protein>
<gene>
    <name evidence="5" type="ORF">AAG570_005836</name>
</gene>
<dbReference type="CDD" id="cd01647">
    <property type="entry name" value="RT_LTR"/>
    <property type="match status" value="1"/>
</dbReference>
<dbReference type="Gene3D" id="3.30.70.270">
    <property type="match status" value="1"/>
</dbReference>
<dbReference type="Proteomes" id="UP001558652">
    <property type="component" value="Unassembled WGS sequence"/>
</dbReference>
<dbReference type="AlphaFoldDB" id="A0ABD0XYN9"/>
<comment type="caution">
    <text evidence="5">The sequence shown here is derived from an EMBL/GenBank/DDBJ whole genome shotgun (WGS) entry which is preliminary data.</text>
</comment>
<feature type="domain" description="Reverse transcriptase" evidence="3">
    <location>
        <begin position="103"/>
        <end position="204"/>
    </location>
</feature>
<dbReference type="InterPro" id="IPR041577">
    <property type="entry name" value="RT_RNaseH_2"/>
</dbReference>
<keyword evidence="6" id="KW-1185">Reference proteome</keyword>
<dbReference type="InterPro" id="IPR043128">
    <property type="entry name" value="Rev_trsase/Diguanyl_cyclase"/>
</dbReference>
<sequence length="411" mass="46383">MVMLKSYLGAAVIKKQGIITWANVRGRFEEVFYPEGEPLSATGRVWDEIVIPDNCVVYVKPRRYPQALTEVMEKETRRLLSQGIVMESVSPYCSPLWVVPKSPDAQGKLRYRVVVDFKELNKYTRPEKYPVSRLEEMDQMNGVSVFSLLDLKAGYHQIRMHEADCEKSLQFGKGKYEFTRMPFGLRNAPTTFQHLMDEFLEGTRMMELADEEGDQVHDHGGYEKGIGVGKGLTVRGPWPLVDSRGECPVAYASKKLTSAKSRYSAIERKLLSVVWAIEHFRPHVWEGESLEPPGPGLLRRRVEEGPDLQAIPEAAARMTPVSRPESEQASAERRELRWERGSLNDKARQLSIKIVPGTDVPTSSHRYCGKGSSQATKERTGCDRCRVCSDTGFVSVKECGEIPRGICVPQD</sequence>
<feature type="region of interest" description="Disordered" evidence="2">
    <location>
        <begin position="317"/>
        <end position="336"/>
    </location>
</feature>
<evidence type="ECO:0000259" key="3">
    <source>
        <dbReference type="Pfam" id="PF00078"/>
    </source>
</evidence>
<dbReference type="SUPFAM" id="SSF56672">
    <property type="entry name" value="DNA/RNA polymerases"/>
    <property type="match status" value="1"/>
</dbReference>
<evidence type="ECO:0000256" key="1">
    <source>
        <dbReference type="ARBA" id="ARBA00023268"/>
    </source>
</evidence>
<dbReference type="InterPro" id="IPR050951">
    <property type="entry name" value="Retrovirus_Pol_polyprotein"/>
</dbReference>
<accession>A0ABD0XYN9</accession>
<dbReference type="GO" id="GO:0071897">
    <property type="term" value="P:DNA biosynthetic process"/>
    <property type="evidence" value="ECO:0007669"/>
    <property type="project" value="UniProtKB-ARBA"/>
</dbReference>
<dbReference type="Pfam" id="PF00078">
    <property type="entry name" value="RVT_1"/>
    <property type="match status" value="1"/>
</dbReference>
<evidence type="ECO:0000259" key="4">
    <source>
        <dbReference type="Pfam" id="PF17919"/>
    </source>
</evidence>
<reference evidence="5 6" key="1">
    <citation type="submission" date="2024-07" db="EMBL/GenBank/DDBJ databases">
        <title>Chromosome-level genome assembly of the water stick insect Ranatra chinensis (Heteroptera: Nepidae).</title>
        <authorList>
            <person name="Liu X."/>
        </authorList>
    </citation>
    <scope>NUCLEOTIDE SEQUENCE [LARGE SCALE GENOMIC DNA]</scope>
    <source>
        <strain evidence="5">Cailab_2021Rc</strain>
        <tissue evidence="5">Muscle</tissue>
    </source>
</reference>
<dbReference type="PANTHER" id="PTHR37984">
    <property type="entry name" value="PROTEIN CBG26694"/>
    <property type="match status" value="1"/>
</dbReference>
<dbReference type="Pfam" id="PF17919">
    <property type="entry name" value="RT_RNaseH_2"/>
    <property type="match status" value="1"/>
</dbReference>
<dbReference type="Gene3D" id="3.10.10.10">
    <property type="entry name" value="HIV Type 1 Reverse Transcriptase, subunit A, domain 1"/>
    <property type="match status" value="1"/>
</dbReference>
<evidence type="ECO:0000313" key="5">
    <source>
        <dbReference type="EMBL" id="KAL1116341.1"/>
    </source>
</evidence>
<proteinExistence type="predicted"/>
<dbReference type="GO" id="GO:0003824">
    <property type="term" value="F:catalytic activity"/>
    <property type="evidence" value="ECO:0007669"/>
    <property type="project" value="UniProtKB-KW"/>
</dbReference>
<evidence type="ECO:0000313" key="6">
    <source>
        <dbReference type="Proteomes" id="UP001558652"/>
    </source>
</evidence>
<feature type="domain" description="Reverse transcriptase/retrotransposon-derived protein RNase H-like" evidence="4">
    <location>
        <begin position="244"/>
        <end position="286"/>
    </location>
</feature>